<accession>A0ABS6YHE7</accession>
<feature type="transmembrane region" description="Helical" evidence="8">
    <location>
        <begin position="294"/>
        <end position="317"/>
    </location>
</feature>
<dbReference type="Gene3D" id="1.20.1250.20">
    <property type="entry name" value="MFS general substrate transporter like domains"/>
    <property type="match status" value="1"/>
</dbReference>
<comment type="subcellular location">
    <subcellularLocation>
        <location evidence="1">Cell membrane</location>
        <topology evidence="1">Multi-pass membrane protein</topology>
    </subcellularLocation>
</comment>
<proteinExistence type="predicted"/>
<dbReference type="Pfam" id="PF07690">
    <property type="entry name" value="MFS_1"/>
    <property type="match status" value="1"/>
</dbReference>
<comment type="caution">
    <text evidence="10">The sequence shown here is derived from an EMBL/GenBank/DDBJ whole genome shotgun (WGS) entry which is preliminary data.</text>
</comment>
<feature type="transmembrane region" description="Helical" evidence="8">
    <location>
        <begin position="161"/>
        <end position="180"/>
    </location>
</feature>
<evidence type="ECO:0000256" key="2">
    <source>
        <dbReference type="ARBA" id="ARBA00022448"/>
    </source>
</evidence>
<dbReference type="RefSeq" id="WP_219687377.1">
    <property type="nucleotide sequence ID" value="NZ_WMBF01000021.1"/>
</dbReference>
<feature type="transmembrane region" description="Helical" evidence="8">
    <location>
        <begin position="64"/>
        <end position="85"/>
    </location>
</feature>
<evidence type="ECO:0000256" key="1">
    <source>
        <dbReference type="ARBA" id="ARBA00004651"/>
    </source>
</evidence>
<evidence type="ECO:0000313" key="10">
    <source>
        <dbReference type="EMBL" id="MBW5420816.1"/>
    </source>
</evidence>
<feature type="transmembrane region" description="Helical" evidence="8">
    <location>
        <begin position="97"/>
        <end position="115"/>
    </location>
</feature>
<dbReference type="InterPro" id="IPR020846">
    <property type="entry name" value="MFS_dom"/>
</dbReference>
<keyword evidence="4 8" id="KW-0812">Transmembrane</keyword>
<feature type="compositionally biased region" description="Basic and acidic residues" evidence="7">
    <location>
        <begin position="214"/>
        <end position="223"/>
    </location>
</feature>
<gene>
    <name evidence="10" type="ORF">GKQ77_04430</name>
</gene>
<dbReference type="PROSITE" id="PS50850">
    <property type="entry name" value="MFS"/>
    <property type="match status" value="1"/>
</dbReference>
<keyword evidence="5 8" id="KW-1133">Transmembrane helix</keyword>
<sequence length="448" mass="46689">MTQKLSPSQSPTLSPDKTLLSKLGLPDLSGNARFVAANIIDSLAGGLVIAFLVVYFARTTSLSLVEVGACLTLGHAIALPVPALAGWLLDRVGPRTVVASGNLVSALGFVCLFFAESAWQIVVTQCVVQTGAAMYWTSSSALVTLVARDEDRTRWFGFFRALRNVGIGFGGAIAALAMAMASTTGLKAVVAVQAVSYLLAAWLLRGWRPNRAEAAGHHGERPDGGVGGVGGDSEDGGHGRDGADPPAPRAAARYATVLRDGAYMRLVAANLSFVLASMVLSVLLGIYATDSLGAGAWVGGVLITLNTVLVATTQTLATRWIERHRSTRVIVLACLVNAVAFGVFAALSLIPVWVVPAGLLAAVVIYTLAEVLGSPPMGELSVYMAPEHARGRYLGVYQLSWSLGGAVAPVVLTSLLSLGPAWPWLFLAALSLLAAPLVLSLEPRPARS</sequence>
<evidence type="ECO:0000256" key="3">
    <source>
        <dbReference type="ARBA" id="ARBA00022475"/>
    </source>
</evidence>
<feature type="transmembrane region" description="Helical" evidence="8">
    <location>
        <begin position="34"/>
        <end position="57"/>
    </location>
</feature>
<dbReference type="SUPFAM" id="SSF103473">
    <property type="entry name" value="MFS general substrate transporter"/>
    <property type="match status" value="1"/>
</dbReference>
<feature type="transmembrane region" description="Helical" evidence="8">
    <location>
        <begin position="266"/>
        <end position="288"/>
    </location>
</feature>
<dbReference type="EMBL" id="WMBF01000021">
    <property type="protein sequence ID" value="MBW5420816.1"/>
    <property type="molecule type" value="Genomic_DNA"/>
</dbReference>
<evidence type="ECO:0000256" key="7">
    <source>
        <dbReference type="SAM" id="MobiDB-lite"/>
    </source>
</evidence>
<feature type="transmembrane region" description="Helical" evidence="8">
    <location>
        <begin position="186"/>
        <end position="204"/>
    </location>
</feature>
<dbReference type="Proteomes" id="UP001197114">
    <property type="component" value="Unassembled WGS sequence"/>
</dbReference>
<keyword evidence="6 8" id="KW-0472">Membrane</keyword>
<dbReference type="InterPro" id="IPR050171">
    <property type="entry name" value="MFS_Transporters"/>
</dbReference>
<evidence type="ECO:0000259" key="9">
    <source>
        <dbReference type="PROSITE" id="PS50850"/>
    </source>
</evidence>
<evidence type="ECO:0000256" key="8">
    <source>
        <dbReference type="SAM" id="Phobius"/>
    </source>
</evidence>
<evidence type="ECO:0000256" key="6">
    <source>
        <dbReference type="ARBA" id="ARBA00023136"/>
    </source>
</evidence>
<dbReference type="InterPro" id="IPR011701">
    <property type="entry name" value="MFS"/>
</dbReference>
<evidence type="ECO:0000256" key="4">
    <source>
        <dbReference type="ARBA" id="ARBA00022692"/>
    </source>
</evidence>
<dbReference type="PANTHER" id="PTHR23517">
    <property type="entry name" value="RESISTANCE PROTEIN MDTM, PUTATIVE-RELATED-RELATED"/>
    <property type="match status" value="1"/>
</dbReference>
<keyword evidence="2" id="KW-0813">Transport</keyword>
<organism evidence="10 11">
    <name type="scientific">Streptomyces anatolicus</name>
    <dbReference type="NCBI Taxonomy" id="2675858"/>
    <lineage>
        <taxon>Bacteria</taxon>
        <taxon>Bacillati</taxon>
        <taxon>Actinomycetota</taxon>
        <taxon>Actinomycetes</taxon>
        <taxon>Kitasatosporales</taxon>
        <taxon>Streptomycetaceae</taxon>
        <taxon>Streptomyces</taxon>
    </lineage>
</organism>
<keyword evidence="11" id="KW-1185">Reference proteome</keyword>
<feature type="transmembrane region" description="Helical" evidence="8">
    <location>
        <begin position="329"/>
        <end position="347"/>
    </location>
</feature>
<dbReference type="InterPro" id="IPR036259">
    <property type="entry name" value="MFS_trans_sf"/>
</dbReference>
<evidence type="ECO:0000256" key="5">
    <source>
        <dbReference type="ARBA" id="ARBA00022989"/>
    </source>
</evidence>
<feature type="transmembrane region" description="Helical" evidence="8">
    <location>
        <begin position="394"/>
        <end position="416"/>
    </location>
</feature>
<evidence type="ECO:0000313" key="11">
    <source>
        <dbReference type="Proteomes" id="UP001197114"/>
    </source>
</evidence>
<feature type="transmembrane region" description="Helical" evidence="8">
    <location>
        <begin position="353"/>
        <end position="373"/>
    </location>
</feature>
<reference evidence="10 11" key="1">
    <citation type="submission" date="2019-11" db="EMBL/GenBank/DDBJ databases">
        <authorList>
            <person name="Ay H."/>
        </authorList>
    </citation>
    <scope>NUCLEOTIDE SEQUENCE [LARGE SCALE GENOMIC DNA]</scope>
    <source>
        <strain evidence="10 11">BG9H</strain>
    </source>
</reference>
<name>A0ABS6YHE7_9ACTN</name>
<feature type="region of interest" description="Disordered" evidence="7">
    <location>
        <begin position="214"/>
        <end position="248"/>
    </location>
</feature>
<feature type="transmembrane region" description="Helical" evidence="8">
    <location>
        <begin position="422"/>
        <end position="441"/>
    </location>
</feature>
<protein>
    <submittedName>
        <fullName evidence="10">MFS transporter</fullName>
    </submittedName>
</protein>
<feature type="domain" description="Major facilitator superfamily (MFS) profile" evidence="9">
    <location>
        <begin position="30"/>
        <end position="446"/>
    </location>
</feature>
<keyword evidence="3" id="KW-1003">Cell membrane</keyword>
<dbReference type="PANTHER" id="PTHR23517:SF2">
    <property type="entry name" value="MULTIDRUG RESISTANCE PROTEIN MDTH"/>
    <property type="match status" value="1"/>
</dbReference>